<dbReference type="Proteomes" id="UP000662857">
    <property type="component" value="Chromosome"/>
</dbReference>
<accession>A0A895YGZ2</accession>
<dbReference type="EMBL" id="CP070499">
    <property type="protein sequence ID" value="QSB15325.1"/>
    <property type="molecule type" value="Genomic_DNA"/>
</dbReference>
<gene>
    <name evidence="2" type="ORF">JQS43_02880</name>
</gene>
<reference evidence="2" key="1">
    <citation type="submission" date="2021-02" db="EMBL/GenBank/DDBJ databases">
        <title>Natrosporangium hydrolyticum gen. nov., sp. nov, a haloalkaliphilic actinobacterium from a soda solonchak soil.</title>
        <authorList>
            <person name="Sorokin D.Y."/>
            <person name="Khijniak T.V."/>
            <person name="Zakharycheva A.P."/>
            <person name="Boueva O.V."/>
            <person name="Ariskina E.V."/>
            <person name="Hahnke R.L."/>
            <person name="Bunk B."/>
            <person name="Sproer C."/>
            <person name="Schumann P."/>
            <person name="Evtushenko L.I."/>
            <person name="Kublanov I.V."/>
        </authorList>
    </citation>
    <scope>NUCLEOTIDE SEQUENCE</scope>
    <source>
        <strain evidence="2">DSM 106523</strain>
    </source>
</reference>
<organism evidence="2 3">
    <name type="scientific">Natronosporangium hydrolyticum</name>
    <dbReference type="NCBI Taxonomy" id="2811111"/>
    <lineage>
        <taxon>Bacteria</taxon>
        <taxon>Bacillati</taxon>
        <taxon>Actinomycetota</taxon>
        <taxon>Actinomycetes</taxon>
        <taxon>Micromonosporales</taxon>
        <taxon>Micromonosporaceae</taxon>
        <taxon>Natronosporangium</taxon>
    </lineage>
</organism>
<dbReference type="RefSeq" id="WP_239677502.1">
    <property type="nucleotide sequence ID" value="NZ_CP070499.1"/>
</dbReference>
<evidence type="ECO:0000259" key="1">
    <source>
        <dbReference type="Pfam" id="PF07179"/>
    </source>
</evidence>
<name>A0A895YGZ2_9ACTN</name>
<dbReference type="Pfam" id="PF07179">
    <property type="entry name" value="SseB"/>
    <property type="match status" value="1"/>
</dbReference>
<evidence type="ECO:0000313" key="3">
    <source>
        <dbReference type="Proteomes" id="UP000662857"/>
    </source>
</evidence>
<dbReference type="KEGG" id="nhy:JQS43_02880"/>
<proteinExistence type="predicted"/>
<protein>
    <submittedName>
        <fullName evidence="2">SseB family protein</fullName>
    </submittedName>
</protein>
<dbReference type="AlphaFoldDB" id="A0A895YGZ2"/>
<feature type="domain" description="SseB protein N-terminal" evidence="1">
    <location>
        <begin position="12"/>
        <end position="116"/>
    </location>
</feature>
<evidence type="ECO:0000313" key="2">
    <source>
        <dbReference type="EMBL" id="QSB15325.1"/>
    </source>
</evidence>
<sequence>MSANWSPKNEAEQAMARAAESGEIIGFLRAFTTAELYLPQVPAASGEGWAPLTQRLPGATAIPLFTSLAGMGSAVFAGRYAVTSFAEVCREWAEPGWWVAINPGTPIESYLPFDAVDPLLTGELHLVDGELVPPEPLTTATPVPVAPLAPDPDQEITALLEQSVTVPTTSEVAAAEAVLAPDFLWLSVDRSGTPTIVAFIEARSCALAYPERPRVTMPFLLLLLAWPAGHGLLLDLGGPAPVGYDPDEVAGLQRRAISLR</sequence>
<keyword evidence="3" id="KW-1185">Reference proteome</keyword>
<dbReference type="InterPro" id="IPR009839">
    <property type="entry name" value="SseB_N"/>
</dbReference>